<reference evidence="3 4" key="1">
    <citation type="journal article" date="2014" name="PLoS ONE">
        <title>The first complete genome sequence of the class fimbriimonadia in the phylum armatimonadetes.</title>
        <authorList>
            <person name="Hu Z.Y."/>
            <person name="Wang Y.Z."/>
            <person name="Im W.T."/>
            <person name="Wang S.Y."/>
            <person name="Zhao G.P."/>
            <person name="Zheng H.J."/>
            <person name="Quan Z.X."/>
        </authorList>
    </citation>
    <scope>NUCLEOTIDE SEQUENCE [LARGE SCALE GENOMIC DNA]</scope>
    <source>
        <strain evidence="3">Gsoil 348</strain>
    </source>
</reference>
<sequence>MTETITDVDKQIDELQNEIEAAKRRLVEVRKRRPKEPIQDYVLQDSDGNEVRLSELFGDKDDLIVIHNMGTSCSHCTLWADGFTGLVPHLTNRAALVLCSPDKPEVQKRFAAKRDWNFKMVSSHDSSFYKDMGFWATDGPYPGPWPGVSTFRREPDGSINRIAKATFGPGDDFCAVWPLLDMLENGANGWEPQYSYGDK</sequence>
<protein>
    <recommendedName>
        <fullName evidence="2">Thioredoxin domain-containing protein</fullName>
    </recommendedName>
</protein>
<dbReference type="EMBL" id="CP007139">
    <property type="protein sequence ID" value="AIE83722.1"/>
    <property type="molecule type" value="Genomic_DNA"/>
</dbReference>
<dbReference type="HOGENOM" id="CLU_066898_0_0_0"/>
<organism evidence="3 4">
    <name type="scientific">Fimbriimonas ginsengisoli Gsoil 348</name>
    <dbReference type="NCBI Taxonomy" id="661478"/>
    <lineage>
        <taxon>Bacteria</taxon>
        <taxon>Bacillati</taxon>
        <taxon>Armatimonadota</taxon>
        <taxon>Fimbriimonadia</taxon>
        <taxon>Fimbriimonadales</taxon>
        <taxon>Fimbriimonadaceae</taxon>
        <taxon>Fimbriimonas</taxon>
    </lineage>
</organism>
<evidence type="ECO:0000313" key="3">
    <source>
        <dbReference type="EMBL" id="AIE83722.1"/>
    </source>
</evidence>
<accession>A0A068NJU3</accession>
<dbReference type="eggNOG" id="COG4312">
    <property type="taxonomic scope" value="Bacteria"/>
</dbReference>
<feature type="domain" description="Thioredoxin" evidence="2">
    <location>
        <begin position="32"/>
        <end position="160"/>
    </location>
</feature>
<dbReference type="AlphaFoldDB" id="A0A068NJU3"/>
<dbReference type="OrthoDB" id="574359at2"/>
<dbReference type="KEGG" id="fgi:OP10G_0354"/>
<keyword evidence="4" id="KW-1185">Reference proteome</keyword>
<dbReference type="InterPro" id="IPR013766">
    <property type="entry name" value="Thioredoxin_domain"/>
</dbReference>
<dbReference type="Gene3D" id="3.40.30.10">
    <property type="entry name" value="Glutaredoxin"/>
    <property type="match status" value="1"/>
</dbReference>
<dbReference type="InterPro" id="IPR010296">
    <property type="entry name" value="DUF899_thioredox"/>
</dbReference>
<dbReference type="SUPFAM" id="SSF52833">
    <property type="entry name" value="Thioredoxin-like"/>
    <property type="match status" value="1"/>
</dbReference>
<proteinExistence type="predicted"/>
<keyword evidence="1" id="KW-0175">Coiled coil</keyword>
<name>A0A068NJU3_FIMGI</name>
<dbReference type="STRING" id="661478.OP10G_0354"/>
<evidence type="ECO:0000313" key="4">
    <source>
        <dbReference type="Proteomes" id="UP000027982"/>
    </source>
</evidence>
<evidence type="ECO:0000256" key="1">
    <source>
        <dbReference type="SAM" id="Coils"/>
    </source>
</evidence>
<dbReference type="Pfam" id="PF05988">
    <property type="entry name" value="DUF899"/>
    <property type="match status" value="1"/>
</dbReference>
<dbReference type="InterPro" id="IPR036249">
    <property type="entry name" value="Thioredoxin-like_sf"/>
</dbReference>
<evidence type="ECO:0000259" key="2">
    <source>
        <dbReference type="PROSITE" id="PS51352"/>
    </source>
</evidence>
<dbReference type="RefSeq" id="WP_025227607.1">
    <property type="nucleotide sequence ID" value="NZ_CP007139.1"/>
</dbReference>
<feature type="coiled-coil region" evidence="1">
    <location>
        <begin position="5"/>
        <end position="32"/>
    </location>
</feature>
<gene>
    <name evidence="3" type="ORF">OP10G_0354</name>
</gene>
<dbReference type="Proteomes" id="UP000027982">
    <property type="component" value="Chromosome"/>
</dbReference>
<dbReference type="PROSITE" id="PS51352">
    <property type="entry name" value="THIOREDOXIN_2"/>
    <property type="match status" value="1"/>
</dbReference>